<dbReference type="SMART" id="SM00052">
    <property type="entry name" value="EAL"/>
    <property type="match status" value="1"/>
</dbReference>
<dbReference type="PANTHER" id="PTHR33121">
    <property type="entry name" value="CYCLIC DI-GMP PHOSPHODIESTERASE PDEF"/>
    <property type="match status" value="1"/>
</dbReference>
<dbReference type="InterPro" id="IPR001633">
    <property type="entry name" value="EAL_dom"/>
</dbReference>
<gene>
    <name evidence="12" type="ORF">H4C75_18590</name>
</gene>
<evidence type="ECO:0000256" key="5">
    <source>
        <dbReference type="ARBA" id="ARBA00022692"/>
    </source>
</evidence>
<dbReference type="FunFam" id="3.20.20.450:FF:000001">
    <property type="entry name" value="Cyclic di-GMP phosphodiesterase yahA"/>
    <property type="match status" value="1"/>
</dbReference>
<evidence type="ECO:0000256" key="7">
    <source>
        <dbReference type="ARBA" id="ARBA00022989"/>
    </source>
</evidence>
<evidence type="ECO:0000256" key="6">
    <source>
        <dbReference type="ARBA" id="ARBA00022801"/>
    </source>
</evidence>
<dbReference type="InterPro" id="IPR050706">
    <property type="entry name" value="Cyclic-di-GMP_PDE-like"/>
</dbReference>
<keyword evidence="5 10" id="KW-0812">Transmembrane</keyword>
<dbReference type="GO" id="GO:0071111">
    <property type="term" value="F:cyclic-guanylate-specific phosphodiesterase activity"/>
    <property type="evidence" value="ECO:0007669"/>
    <property type="project" value="UniProtKB-EC"/>
</dbReference>
<sequence>MPLTAKRPARWSWRALLPWGIGVLPLLCGLVVMRWQTEQELQASSLATAREVGIHVEEILDSLSTAAHELLPKAGLPCDQVQLALRIEVTRNAFVRSTNLFDHDRLYCTSLYGDFDEPVNAKDYTNGQLWLMNGNSVTPGHALLVYRISQEGRGDRGAITTVDGRHLLTALHLIGADNLVKVHVGNHWMGSDGQVHDGKPPRAASAATQYASTRYPFDVHAGYEEGTQAALMRSRYPALLSLLLLLGVAAGAACRWQIRRASSSRGELERALEADEFVPYFQPVVRKGDYRWAGIEVLMRWQHPREGLVRPDLFIPYAEHSGQIVAMTRALMLHTAQALAPHAALLEDGFHIGINITADHCRDLRLLDDCQTFLQHFPPGRVVLTLELTERKLIEPTPVTLELFEKLHVMGVMIALDDFGTGQSSLNYLRQFQVDYLKIDQSFVAMIGGDALSQHILDTIIELSAKLGLGIVAEGVETEVQRDYLARHGVDFQQGYLFARPMPAGELLLALAARPGSPQLPPGNAPEIMRG</sequence>
<keyword evidence="3" id="KW-1003">Cell membrane</keyword>
<dbReference type="EMBL" id="JACGDE010000013">
    <property type="protein sequence ID" value="MBA6066748.1"/>
    <property type="molecule type" value="Genomic_DNA"/>
</dbReference>
<keyword evidence="7 10" id="KW-1133">Transmembrane helix</keyword>
<protein>
    <recommendedName>
        <fullName evidence="2">cyclic-guanylate-specific phosphodiesterase</fullName>
        <ecNumber evidence="2">3.1.4.52</ecNumber>
    </recommendedName>
</protein>
<name>A0A7W2JX67_9PSED</name>
<reference evidence="12 13" key="1">
    <citation type="submission" date="2020-07" db="EMBL/GenBank/DDBJ databases">
        <title>Diversity of carbapenemase encoding genes among Pseudomonas putida group clinical isolates in a tertiary Brazilian hospital.</title>
        <authorList>
            <person name="Alberto-Lei F."/>
            <person name="Nodari C.S."/>
            <person name="Streling A.P."/>
            <person name="Paulino J.T."/>
            <person name="Bessa-Neto F.O."/>
            <person name="Cayo R."/>
            <person name="Gales A.C."/>
        </authorList>
    </citation>
    <scope>NUCLEOTIDE SEQUENCE [LARGE SCALE GENOMIC DNA]</scope>
    <source>
        <strain evidence="12 13">14802</strain>
    </source>
</reference>
<proteinExistence type="predicted"/>
<accession>A0A7W2JX67</accession>
<organism evidence="12 13">
    <name type="scientific">Pseudomonas mosselii</name>
    <dbReference type="NCBI Taxonomy" id="78327"/>
    <lineage>
        <taxon>Bacteria</taxon>
        <taxon>Pseudomonadati</taxon>
        <taxon>Pseudomonadota</taxon>
        <taxon>Gammaproteobacteria</taxon>
        <taxon>Pseudomonadales</taxon>
        <taxon>Pseudomonadaceae</taxon>
        <taxon>Pseudomonas</taxon>
    </lineage>
</organism>
<dbReference type="GO" id="GO:0005886">
    <property type="term" value="C:plasma membrane"/>
    <property type="evidence" value="ECO:0007669"/>
    <property type="project" value="UniProtKB-SubCell"/>
</dbReference>
<dbReference type="Pfam" id="PF00563">
    <property type="entry name" value="EAL"/>
    <property type="match status" value="1"/>
</dbReference>
<dbReference type="Pfam" id="PF12792">
    <property type="entry name" value="CSS-motif"/>
    <property type="match status" value="1"/>
</dbReference>
<evidence type="ECO:0000256" key="2">
    <source>
        <dbReference type="ARBA" id="ARBA00012282"/>
    </source>
</evidence>
<dbReference type="PROSITE" id="PS50883">
    <property type="entry name" value="EAL"/>
    <property type="match status" value="1"/>
</dbReference>
<evidence type="ECO:0000259" key="11">
    <source>
        <dbReference type="PROSITE" id="PS50883"/>
    </source>
</evidence>
<dbReference type="SUPFAM" id="SSF141868">
    <property type="entry name" value="EAL domain-like"/>
    <property type="match status" value="1"/>
</dbReference>
<dbReference type="EC" id="3.1.4.52" evidence="2"/>
<evidence type="ECO:0000256" key="8">
    <source>
        <dbReference type="ARBA" id="ARBA00023136"/>
    </source>
</evidence>
<comment type="catalytic activity">
    <reaction evidence="9">
        <text>3',3'-c-di-GMP + H2O = 5'-phosphoguanylyl(3'-&gt;5')guanosine + H(+)</text>
        <dbReference type="Rhea" id="RHEA:24902"/>
        <dbReference type="ChEBI" id="CHEBI:15377"/>
        <dbReference type="ChEBI" id="CHEBI:15378"/>
        <dbReference type="ChEBI" id="CHEBI:58754"/>
        <dbReference type="ChEBI" id="CHEBI:58805"/>
        <dbReference type="EC" id="3.1.4.52"/>
    </reaction>
</comment>
<feature type="domain" description="EAL" evidence="11">
    <location>
        <begin position="261"/>
        <end position="515"/>
    </location>
</feature>
<dbReference type="Gene3D" id="3.20.20.450">
    <property type="entry name" value="EAL domain"/>
    <property type="match status" value="1"/>
</dbReference>
<dbReference type="Proteomes" id="UP000541770">
    <property type="component" value="Unassembled WGS sequence"/>
</dbReference>
<dbReference type="InterPro" id="IPR024744">
    <property type="entry name" value="CSS-motif_dom"/>
</dbReference>
<keyword evidence="4" id="KW-0973">c-di-GMP</keyword>
<dbReference type="CDD" id="cd01948">
    <property type="entry name" value="EAL"/>
    <property type="match status" value="1"/>
</dbReference>
<comment type="caution">
    <text evidence="12">The sequence shown here is derived from an EMBL/GenBank/DDBJ whole genome shotgun (WGS) entry which is preliminary data.</text>
</comment>
<evidence type="ECO:0000313" key="13">
    <source>
        <dbReference type="Proteomes" id="UP000541770"/>
    </source>
</evidence>
<feature type="transmembrane region" description="Helical" evidence="10">
    <location>
        <begin position="16"/>
        <end position="35"/>
    </location>
</feature>
<evidence type="ECO:0000256" key="1">
    <source>
        <dbReference type="ARBA" id="ARBA00004651"/>
    </source>
</evidence>
<comment type="subcellular location">
    <subcellularLocation>
        <location evidence="1">Cell membrane</location>
        <topology evidence="1">Multi-pass membrane protein</topology>
    </subcellularLocation>
</comment>
<keyword evidence="8 10" id="KW-0472">Membrane</keyword>
<dbReference type="InterPro" id="IPR035919">
    <property type="entry name" value="EAL_sf"/>
</dbReference>
<dbReference type="AlphaFoldDB" id="A0A7W2JX67"/>
<evidence type="ECO:0000256" key="10">
    <source>
        <dbReference type="SAM" id="Phobius"/>
    </source>
</evidence>
<dbReference type="RefSeq" id="WP_069016633.1">
    <property type="nucleotide sequence ID" value="NZ_JACGDE010000013.1"/>
</dbReference>
<evidence type="ECO:0000313" key="12">
    <source>
        <dbReference type="EMBL" id="MBA6066748.1"/>
    </source>
</evidence>
<keyword evidence="6" id="KW-0378">Hydrolase</keyword>
<dbReference type="PANTHER" id="PTHR33121:SF80">
    <property type="entry name" value="CYCLIC DI-GMP PHOSPHODIESTERASE PDEL"/>
    <property type="match status" value="1"/>
</dbReference>
<evidence type="ECO:0000256" key="3">
    <source>
        <dbReference type="ARBA" id="ARBA00022475"/>
    </source>
</evidence>
<evidence type="ECO:0000256" key="9">
    <source>
        <dbReference type="ARBA" id="ARBA00034290"/>
    </source>
</evidence>
<evidence type="ECO:0000256" key="4">
    <source>
        <dbReference type="ARBA" id="ARBA00022636"/>
    </source>
</evidence>